<dbReference type="PANTHER" id="PTHR30572:SF4">
    <property type="entry name" value="ABC TRANSPORTER PERMEASE YTRF"/>
    <property type="match status" value="1"/>
</dbReference>
<dbReference type="Pfam" id="PF12704">
    <property type="entry name" value="MacB_PCD"/>
    <property type="match status" value="1"/>
</dbReference>
<feature type="domain" description="MacB-like periplasmic core" evidence="9">
    <location>
        <begin position="21"/>
        <end position="242"/>
    </location>
</feature>
<evidence type="ECO:0000313" key="11">
    <source>
        <dbReference type="Proteomes" id="UP000184016"/>
    </source>
</evidence>
<evidence type="ECO:0000256" key="5">
    <source>
        <dbReference type="ARBA" id="ARBA00023136"/>
    </source>
</evidence>
<comment type="subcellular location">
    <subcellularLocation>
        <location evidence="1">Cell membrane</location>
        <topology evidence="1">Multi-pass membrane protein</topology>
    </subcellularLocation>
</comment>
<gene>
    <name evidence="10" type="ORF">SAMN05443507_12253</name>
</gene>
<evidence type="ECO:0000259" key="8">
    <source>
        <dbReference type="Pfam" id="PF02687"/>
    </source>
</evidence>
<feature type="domain" description="ABC3 transporter permease C-terminal" evidence="8">
    <location>
        <begin position="282"/>
        <end position="393"/>
    </location>
</feature>
<dbReference type="GO" id="GO:0005886">
    <property type="term" value="C:plasma membrane"/>
    <property type="evidence" value="ECO:0007669"/>
    <property type="project" value="UniProtKB-SubCell"/>
</dbReference>
<reference evidence="11" key="1">
    <citation type="submission" date="2016-11" db="EMBL/GenBank/DDBJ databases">
        <authorList>
            <person name="Varghese N."/>
            <person name="Submissions S."/>
        </authorList>
    </citation>
    <scope>NUCLEOTIDE SEQUENCE [LARGE SCALE GENOMIC DNA]</scope>
    <source>
        <strain evidence="11">USBA-503</strain>
    </source>
</reference>
<dbReference type="InterPro" id="IPR003838">
    <property type="entry name" value="ABC3_permease_C"/>
</dbReference>
<protein>
    <submittedName>
        <fullName evidence="10">Putative ABC transport system permease protein</fullName>
    </submittedName>
</protein>
<dbReference type="InterPro" id="IPR025857">
    <property type="entry name" value="MacB_PCD"/>
</dbReference>
<dbReference type="Pfam" id="PF02687">
    <property type="entry name" value="FtsX"/>
    <property type="match status" value="1"/>
</dbReference>
<keyword evidence="4 7" id="KW-1133">Transmembrane helix</keyword>
<evidence type="ECO:0000256" key="2">
    <source>
        <dbReference type="ARBA" id="ARBA00022475"/>
    </source>
</evidence>
<feature type="transmembrane region" description="Helical" evidence="7">
    <location>
        <begin position="324"/>
        <end position="357"/>
    </location>
</feature>
<keyword evidence="2" id="KW-1003">Cell membrane</keyword>
<dbReference type="AlphaFoldDB" id="A0A1M6V9Q1"/>
<evidence type="ECO:0000259" key="9">
    <source>
        <dbReference type="Pfam" id="PF12704"/>
    </source>
</evidence>
<evidence type="ECO:0000256" key="7">
    <source>
        <dbReference type="SAM" id="Phobius"/>
    </source>
</evidence>
<dbReference type="OrthoDB" id="9770036at2"/>
<dbReference type="GO" id="GO:0022857">
    <property type="term" value="F:transmembrane transporter activity"/>
    <property type="evidence" value="ECO:0007669"/>
    <property type="project" value="TreeGrafter"/>
</dbReference>
<feature type="transmembrane region" description="Helical" evidence="7">
    <location>
        <begin position="363"/>
        <end position="385"/>
    </location>
</feature>
<dbReference type="PANTHER" id="PTHR30572">
    <property type="entry name" value="MEMBRANE COMPONENT OF TRANSPORTER-RELATED"/>
    <property type="match status" value="1"/>
</dbReference>
<evidence type="ECO:0000313" key="10">
    <source>
        <dbReference type="EMBL" id="SHK78212.1"/>
    </source>
</evidence>
<proteinExistence type="inferred from homology"/>
<accession>A0A1M6V9Q1</accession>
<evidence type="ECO:0000256" key="1">
    <source>
        <dbReference type="ARBA" id="ARBA00004651"/>
    </source>
</evidence>
<dbReference type="RefSeq" id="WP_072874846.1">
    <property type="nucleotide sequence ID" value="NZ_FRAF01000022.1"/>
</dbReference>
<dbReference type="InterPro" id="IPR050250">
    <property type="entry name" value="Macrolide_Exporter_MacB"/>
</dbReference>
<comment type="similarity">
    <text evidence="6">Belongs to the ABC-4 integral membrane protein family.</text>
</comment>
<name>A0A1M6V9Q1_9BACL</name>
<evidence type="ECO:0000256" key="6">
    <source>
        <dbReference type="ARBA" id="ARBA00038076"/>
    </source>
</evidence>
<keyword evidence="5 7" id="KW-0472">Membrane</keyword>
<feature type="transmembrane region" description="Helical" evidence="7">
    <location>
        <begin position="21"/>
        <end position="42"/>
    </location>
</feature>
<dbReference type="STRING" id="1830138.SAMN05443507_12253"/>
<organism evidence="10 11">
    <name type="scientific">Alicyclobacillus tolerans</name>
    <dbReference type="NCBI Taxonomy" id="90970"/>
    <lineage>
        <taxon>Bacteria</taxon>
        <taxon>Bacillati</taxon>
        <taxon>Bacillota</taxon>
        <taxon>Bacilli</taxon>
        <taxon>Bacillales</taxon>
        <taxon>Alicyclobacillaceae</taxon>
        <taxon>Alicyclobacillus</taxon>
    </lineage>
</organism>
<sequence length="402" mass="42400">MNATELLTSAFLSMRAHLLRSLLTMLGIFIGVASIIAIVAIGKGGQNAVVSTLENNQLRQTIEIVPRELVVPGIPQPGQILSFSNEDFDIARQFQGVLQVAETLYGQAAVSAGRQSANLMLEGGPDYLNGLANFSVIQGRMFTNGDVLTHQNVALLSQQAALQLFGRENVVGQSLVVGGQTLQVIGVTASTEPSLLNGILGGGAVYLPYTTLEGIFPNWTASEMDIAVQPGVSVPELSQRIVTALNIHAHSAEAFETSAGFLQGIEKLIGTITNILTLVIGAVAGIALVVGGVGVMNIMLVSVTERTQEIGIRMSLGATKSAIVWQFLFESMMLTATGGLLGIVFGVLVTIIVRAAFHFPVAVSWQVSIGAFLFSALIGLVCGLYPALKASRLLPVDALRYE</sequence>
<keyword evidence="3 7" id="KW-0812">Transmembrane</keyword>
<keyword evidence="11" id="KW-1185">Reference proteome</keyword>
<evidence type="ECO:0000256" key="4">
    <source>
        <dbReference type="ARBA" id="ARBA00022989"/>
    </source>
</evidence>
<dbReference type="EMBL" id="FRAF01000022">
    <property type="protein sequence ID" value="SHK78212.1"/>
    <property type="molecule type" value="Genomic_DNA"/>
</dbReference>
<feature type="transmembrane region" description="Helical" evidence="7">
    <location>
        <begin position="275"/>
        <end position="303"/>
    </location>
</feature>
<evidence type="ECO:0000256" key="3">
    <source>
        <dbReference type="ARBA" id="ARBA00022692"/>
    </source>
</evidence>
<dbReference type="Proteomes" id="UP000184016">
    <property type="component" value="Unassembled WGS sequence"/>
</dbReference>